<evidence type="ECO:0000256" key="1">
    <source>
        <dbReference type="ARBA" id="ARBA00011353"/>
    </source>
</evidence>
<dbReference type="Proteomes" id="UP000622797">
    <property type="component" value="Unassembled WGS sequence"/>
</dbReference>
<keyword evidence="3" id="KW-1185">Reference proteome</keyword>
<proteinExistence type="predicted"/>
<evidence type="ECO:0008006" key="4">
    <source>
        <dbReference type="Google" id="ProtNLM"/>
    </source>
</evidence>
<gene>
    <name evidence="2" type="ORF">FSARC_9469</name>
</gene>
<sequence length="175" mass="20019">MSGEHQLVSKSITAHADDILPISVIDGAVDWEIVGHKTETREDVEIISVHPPVQGPYVVMKVWWFTEDNPKGTTGLFTERDVQGKNEELLLTYWEAEGGREEATGLDSDVAHIFKILAERIAKPKNTSPQKEFLVQFVGYSCSDDDTMWWPAEDVEKTYLELYEDWTFKKEQLDD</sequence>
<reference evidence="2" key="2">
    <citation type="submission" date="2020-05" db="EMBL/GenBank/DDBJ databases">
        <authorList>
            <person name="Kim H.-S."/>
            <person name="Proctor R.H."/>
            <person name="Brown D.W."/>
        </authorList>
    </citation>
    <scope>NUCLEOTIDE SEQUENCE</scope>
    <source>
        <strain evidence="2">NRRL 20472</strain>
    </source>
</reference>
<evidence type="ECO:0000313" key="2">
    <source>
        <dbReference type="EMBL" id="KAF4962440.1"/>
    </source>
</evidence>
<comment type="caution">
    <text evidence="2">The sequence shown here is derived from an EMBL/GenBank/DDBJ whole genome shotgun (WGS) entry which is preliminary data.</text>
</comment>
<accession>A0A8H4TQV3</accession>
<dbReference type="OrthoDB" id="5034561at2759"/>
<comment type="subunit">
    <text evidence="1">Component of the NuA4 histone acetyltransferase complex.</text>
</comment>
<dbReference type="InterPro" id="IPR016197">
    <property type="entry name" value="Chromo-like_dom_sf"/>
</dbReference>
<organism evidence="2 3">
    <name type="scientific">Fusarium sarcochroum</name>
    <dbReference type="NCBI Taxonomy" id="1208366"/>
    <lineage>
        <taxon>Eukaryota</taxon>
        <taxon>Fungi</taxon>
        <taxon>Dikarya</taxon>
        <taxon>Ascomycota</taxon>
        <taxon>Pezizomycotina</taxon>
        <taxon>Sordariomycetes</taxon>
        <taxon>Hypocreomycetidae</taxon>
        <taxon>Hypocreales</taxon>
        <taxon>Nectriaceae</taxon>
        <taxon>Fusarium</taxon>
        <taxon>Fusarium lateritium species complex</taxon>
    </lineage>
</organism>
<evidence type="ECO:0000313" key="3">
    <source>
        <dbReference type="Proteomes" id="UP000622797"/>
    </source>
</evidence>
<dbReference type="AlphaFoldDB" id="A0A8H4TQV3"/>
<dbReference type="Gene3D" id="2.40.50.40">
    <property type="match status" value="1"/>
</dbReference>
<name>A0A8H4TQV3_9HYPO</name>
<reference evidence="2" key="1">
    <citation type="journal article" date="2020" name="BMC Genomics">
        <title>Correction to: Identification and distribution of gene clusters required for synthesis of sphingolipid metabolism inhibitors in diverse species of the filamentous fungus Fusarium.</title>
        <authorList>
            <person name="Kim H.S."/>
            <person name="Lohmar J.M."/>
            <person name="Busman M."/>
            <person name="Brown D.W."/>
            <person name="Naumann T.A."/>
            <person name="Divon H.H."/>
            <person name="Lysoe E."/>
            <person name="Uhlig S."/>
            <person name="Proctor R.H."/>
        </authorList>
    </citation>
    <scope>NUCLEOTIDE SEQUENCE</scope>
    <source>
        <strain evidence="2">NRRL 20472</strain>
    </source>
</reference>
<dbReference type="SUPFAM" id="SSF54160">
    <property type="entry name" value="Chromo domain-like"/>
    <property type="match status" value="1"/>
</dbReference>
<dbReference type="EMBL" id="JABEXW010000540">
    <property type="protein sequence ID" value="KAF4962440.1"/>
    <property type="molecule type" value="Genomic_DNA"/>
</dbReference>
<protein>
    <recommendedName>
        <fullName evidence="4">Chromo domain-containing protein</fullName>
    </recommendedName>
</protein>